<protein>
    <submittedName>
        <fullName evidence="3">Uncharacterized protein</fullName>
    </submittedName>
</protein>
<feature type="region of interest" description="Disordered" evidence="2">
    <location>
        <begin position="1"/>
        <end position="40"/>
    </location>
</feature>
<name>A0ABN9XJ92_9DINO</name>
<dbReference type="SUPFAM" id="SSF82607">
    <property type="entry name" value="YbaB-like"/>
    <property type="match status" value="1"/>
</dbReference>
<gene>
    <name evidence="3" type="ORF">PCOR1329_LOCUS77300</name>
</gene>
<dbReference type="InterPro" id="IPR004401">
    <property type="entry name" value="YbaB/EbfC"/>
</dbReference>
<proteinExistence type="predicted"/>
<dbReference type="EMBL" id="CAUYUJ010020686">
    <property type="protein sequence ID" value="CAK0899869.1"/>
    <property type="molecule type" value="Genomic_DNA"/>
</dbReference>
<dbReference type="PANTHER" id="PTHR33449:SF1">
    <property type="entry name" value="NUCLEOID-ASSOCIATED PROTEIN YBAB"/>
    <property type="match status" value="1"/>
</dbReference>
<comment type="caution">
    <text evidence="3">The sequence shown here is derived from an EMBL/GenBank/DDBJ whole genome shotgun (WGS) entry which is preliminary data.</text>
</comment>
<reference evidence="3" key="1">
    <citation type="submission" date="2023-10" db="EMBL/GenBank/DDBJ databases">
        <authorList>
            <person name="Chen Y."/>
            <person name="Shah S."/>
            <person name="Dougan E. K."/>
            <person name="Thang M."/>
            <person name="Chan C."/>
        </authorList>
    </citation>
    <scope>NUCLEOTIDE SEQUENCE [LARGE SCALE GENOMIC DNA]</scope>
</reference>
<keyword evidence="1" id="KW-0238">DNA-binding</keyword>
<keyword evidence="4" id="KW-1185">Reference proteome</keyword>
<feature type="non-terminal residue" evidence="3">
    <location>
        <position position="1"/>
    </location>
</feature>
<dbReference type="Gene3D" id="3.30.1310.10">
    <property type="entry name" value="Nucleoid-associated protein YbaB-like domain"/>
    <property type="match status" value="1"/>
</dbReference>
<sequence length="221" mass="23159">PHQDRGERTRERAPSGSGRALFATPSSGRAGIRAMEPEPARPARPARLRLCAVAALVALAGLHGAPPAWCQARAWRPARQASPVTVRAAAMPDMGKLMGAMPKMMEGMKKLPELQAKLKATPCTGEALNGRIKVTITGDLTPQAVEIEDALLKEVDGKTLSLGVLAAMQNAHANSVQMSQKQLSEFYGSMGVPIPGGAPAPAPAPPPPSLDFDPIGIRSLD</sequence>
<evidence type="ECO:0000313" key="4">
    <source>
        <dbReference type="Proteomes" id="UP001189429"/>
    </source>
</evidence>
<feature type="compositionally biased region" description="Basic and acidic residues" evidence="2">
    <location>
        <begin position="1"/>
        <end position="13"/>
    </location>
</feature>
<evidence type="ECO:0000256" key="2">
    <source>
        <dbReference type="SAM" id="MobiDB-lite"/>
    </source>
</evidence>
<evidence type="ECO:0000256" key="1">
    <source>
        <dbReference type="ARBA" id="ARBA00023125"/>
    </source>
</evidence>
<dbReference type="Pfam" id="PF02575">
    <property type="entry name" value="YbaB_DNA_bd"/>
    <property type="match status" value="1"/>
</dbReference>
<dbReference type="Proteomes" id="UP001189429">
    <property type="component" value="Unassembled WGS sequence"/>
</dbReference>
<dbReference type="InterPro" id="IPR036894">
    <property type="entry name" value="YbaB-like_sf"/>
</dbReference>
<accession>A0ABN9XJ92</accession>
<evidence type="ECO:0000313" key="3">
    <source>
        <dbReference type="EMBL" id="CAK0899869.1"/>
    </source>
</evidence>
<feature type="compositionally biased region" description="Pro residues" evidence="2">
    <location>
        <begin position="197"/>
        <end position="209"/>
    </location>
</feature>
<feature type="region of interest" description="Disordered" evidence="2">
    <location>
        <begin position="197"/>
        <end position="221"/>
    </location>
</feature>
<organism evidence="3 4">
    <name type="scientific">Prorocentrum cordatum</name>
    <dbReference type="NCBI Taxonomy" id="2364126"/>
    <lineage>
        <taxon>Eukaryota</taxon>
        <taxon>Sar</taxon>
        <taxon>Alveolata</taxon>
        <taxon>Dinophyceae</taxon>
        <taxon>Prorocentrales</taxon>
        <taxon>Prorocentraceae</taxon>
        <taxon>Prorocentrum</taxon>
    </lineage>
</organism>
<dbReference type="PANTHER" id="PTHR33449">
    <property type="entry name" value="NUCLEOID-ASSOCIATED PROTEIN YBAB"/>
    <property type="match status" value="1"/>
</dbReference>